<dbReference type="InterPro" id="IPR027417">
    <property type="entry name" value="P-loop_NTPase"/>
</dbReference>
<evidence type="ECO:0000256" key="1">
    <source>
        <dbReference type="ARBA" id="ARBA00022741"/>
    </source>
</evidence>
<name>A0A255HCM4_9ACTN</name>
<dbReference type="Proteomes" id="UP000216311">
    <property type="component" value="Unassembled WGS sequence"/>
</dbReference>
<dbReference type="PRINTS" id="PR00038">
    <property type="entry name" value="HTHLUXR"/>
</dbReference>
<dbReference type="CDD" id="cd06170">
    <property type="entry name" value="LuxR_C_like"/>
    <property type="match status" value="1"/>
</dbReference>
<dbReference type="SUPFAM" id="SSF48452">
    <property type="entry name" value="TPR-like"/>
    <property type="match status" value="2"/>
</dbReference>
<comment type="caution">
    <text evidence="4">The sequence shown here is derived from an EMBL/GenBank/DDBJ whole genome shotgun (WGS) entry which is preliminary data.</text>
</comment>
<dbReference type="GO" id="GO:0005524">
    <property type="term" value="F:ATP binding"/>
    <property type="evidence" value="ECO:0007669"/>
    <property type="project" value="UniProtKB-KW"/>
</dbReference>
<dbReference type="AlphaFoldDB" id="A0A255HCM4"/>
<dbReference type="PANTHER" id="PTHR16305">
    <property type="entry name" value="TESTICULAR SOLUBLE ADENYLYL CYCLASE"/>
    <property type="match status" value="1"/>
</dbReference>
<reference evidence="4 5" key="1">
    <citation type="submission" date="2017-07" db="EMBL/GenBank/DDBJ databases">
        <title>Draft whole genome sequences of clinical Proprionibacteriaceae strains.</title>
        <authorList>
            <person name="Bernier A.-M."/>
            <person name="Bernard K."/>
            <person name="Domingo M.-C."/>
        </authorList>
    </citation>
    <scope>NUCLEOTIDE SEQUENCE [LARGE SCALE GENOMIC DNA]</scope>
    <source>
        <strain evidence="4 5">NML 130396</strain>
    </source>
</reference>
<dbReference type="InterPro" id="IPR011990">
    <property type="entry name" value="TPR-like_helical_dom_sf"/>
</dbReference>
<dbReference type="Pfam" id="PF00196">
    <property type="entry name" value="GerE"/>
    <property type="match status" value="1"/>
</dbReference>
<dbReference type="Gene3D" id="1.25.40.10">
    <property type="entry name" value="Tetratricopeptide repeat domain"/>
    <property type="match status" value="2"/>
</dbReference>
<evidence type="ECO:0000259" key="3">
    <source>
        <dbReference type="PROSITE" id="PS50043"/>
    </source>
</evidence>
<sequence length="930" mass="99184">MAAVTNQRVVGRTAELARLAEFWAEARAGHGHLVMLGGEAGIGKTTLVREFTDTLEGATVVTGQCLMFGSEAMPYAAVSQLLRGLVSRHGAERVTEWAGAGRDALASIVPSLGRDGTGEVDRMQQFEAVAAVLERAAAESPLVVVIEDLHWTDPSTANLLQFLAVTLADSPAVLMLVTYRSDEVTGRHPLRATLAELQRRPGVRRLPLGALEPTAVSALVTSLAPAAATPNLVARIVERSEGVPYFAEEMARAGSVGVLPGTLREALLVRVHTLREETQELLGIAAVAGVRFDEALLSEVLDGRDSLSSGLREAVDSALLTIDEDGFAFRHALLCEVLADELLPGEASRWHGRYADVIGADPWRFPGHDLSRHLLGAGRVDEAFGACLERADALGEAHLDRLGLLETALELWDRVSDPESVAGGRDLLLANAAAAASWLSDSAKVLRLANACLAATPNDADPLLRSARLLLKARALEFSGRGGALPVAEEALALTPSESPTVERARALDMVSNILMLREDRQRCLRVCDEGLKVARAVDDETTVERILNTRASSLAPLGREPEAFELFESLLPGPADEPQRGQMRHFTNFSHVLNLAGDFARAAAVARAGVGTAAKLGLERTAGSMLAGNLADPLLAQGKLAEARSVLERALVLDPPFAHYVQLRTLQLQLAWLTGDTDGARDHLAELRAITDPEASQPQFLVELGWLEAVVLLDSGELDRAAEVVAAEVDRGVRGEHPTFVWKVILVGAELAHAGVDVPALAKRAGSLPEVAMTPVWSAAWTAVREPAQQHWSAALATDPSRTPLWLRLRLLEGLAEAQLRERSGEAAATLARARTLAGAAGATRWTPRFAALAERADTAAAERPGGLTPRELEVLRLVARGLSNGEIGKELVVSTKTASVHVSNILAKLGLATRTVAARWAHDRGLVD</sequence>
<dbReference type="GO" id="GO:0006355">
    <property type="term" value="P:regulation of DNA-templated transcription"/>
    <property type="evidence" value="ECO:0007669"/>
    <property type="project" value="InterPro"/>
</dbReference>
<gene>
    <name evidence="4" type="ORF">CGZ93_01925</name>
</gene>
<dbReference type="Gene3D" id="1.10.10.10">
    <property type="entry name" value="Winged helix-like DNA-binding domain superfamily/Winged helix DNA-binding domain"/>
    <property type="match status" value="1"/>
</dbReference>
<evidence type="ECO:0000256" key="2">
    <source>
        <dbReference type="ARBA" id="ARBA00022840"/>
    </source>
</evidence>
<accession>A0A255HCM4</accession>
<organism evidence="4 5">
    <name type="scientific">Enemella dayhoffiae</name>
    <dbReference type="NCBI Taxonomy" id="2016507"/>
    <lineage>
        <taxon>Bacteria</taxon>
        <taxon>Bacillati</taxon>
        <taxon>Actinomycetota</taxon>
        <taxon>Actinomycetes</taxon>
        <taxon>Propionibacteriales</taxon>
        <taxon>Propionibacteriaceae</taxon>
        <taxon>Enemella</taxon>
    </lineage>
</organism>
<dbReference type="InterPro" id="IPR016032">
    <property type="entry name" value="Sig_transdc_resp-reg_C-effctor"/>
</dbReference>
<dbReference type="Gene3D" id="3.40.50.300">
    <property type="entry name" value="P-loop containing nucleotide triphosphate hydrolases"/>
    <property type="match status" value="1"/>
</dbReference>
<dbReference type="SMART" id="SM00421">
    <property type="entry name" value="HTH_LUXR"/>
    <property type="match status" value="1"/>
</dbReference>
<dbReference type="PROSITE" id="PS50043">
    <property type="entry name" value="HTH_LUXR_2"/>
    <property type="match status" value="1"/>
</dbReference>
<dbReference type="EMBL" id="NMVQ01000001">
    <property type="protein sequence ID" value="OYO25232.1"/>
    <property type="molecule type" value="Genomic_DNA"/>
</dbReference>
<evidence type="ECO:0000313" key="5">
    <source>
        <dbReference type="Proteomes" id="UP000216311"/>
    </source>
</evidence>
<protein>
    <recommendedName>
        <fullName evidence="3">HTH luxR-type domain-containing protein</fullName>
    </recommendedName>
</protein>
<dbReference type="GO" id="GO:0004016">
    <property type="term" value="F:adenylate cyclase activity"/>
    <property type="evidence" value="ECO:0007669"/>
    <property type="project" value="TreeGrafter"/>
</dbReference>
<dbReference type="PANTHER" id="PTHR16305:SF35">
    <property type="entry name" value="TRANSCRIPTIONAL ACTIVATOR DOMAIN"/>
    <property type="match status" value="1"/>
</dbReference>
<dbReference type="InterPro" id="IPR000792">
    <property type="entry name" value="Tscrpt_reg_LuxR_C"/>
</dbReference>
<dbReference type="SUPFAM" id="SSF46894">
    <property type="entry name" value="C-terminal effector domain of the bipartite response regulators"/>
    <property type="match status" value="1"/>
</dbReference>
<dbReference type="OrthoDB" id="5476461at2"/>
<feature type="domain" description="HTH luxR-type" evidence="3">
    <location>
        <begin position="862"/>
        <end position="927"/>
    </location>
</feature>
<dbReference type="InterPro" id="IPR041664">
    <property type="entry name" value="AAA_16"/>
</dbReference>
<keyword evidence="2" id="KW-0067">ATP-binding</keyword>
<dbReference type="GO" id="GO:0003677">
    <property type="term" value="F:DNA binding"/>
    <property type="evidence" value="ECO:0007669"/>
    <property type="project" value="InterPro"/>
</dbReference>
<keyword evidence="1" id="KW-0547">Nucleotide-binding</keyword>
<dbReference type="Pfam" id="PF13191">
    <property type="entry name" value="AAA_16"/>
    <property type="match status" value="1"/>
</dbReference>
<keyword evidence="5" id="KW-1185">Reference proteome</keyword>
<proteinExistence type="predicted"/>
<dbReference type="InterPro" id="IPR036388">
    <property type="entry name" value="WH-like_DNA-bd_sf"/>
</dbReference>
<evidence type="ECO:0000313" key="4">
    <source>
        <dbReference type="EMBL" id="OYO25232.1"/>
    </source>
</evidence>
<dbReference type="GO" id="GO:0005737">
    <property type="term" value="C:cytoplasm"/>
    <property type="evidence" value="ECO:0007669"/>
    <property type="project" value="TreeGrafter"/>
</dbReference>
<dbReference type="SUPFAM" id="SSF52540">
    <property type="entry name" value="P-loop containing nucleoside triphosphate hydrolases"/>
    <property type="match status" value="1"/>
</dbReference>